<dbReference type="EMBL" id="MU004292">
    <property type="protein sequence ID" value="KAF2661813.1"/>
    <property type="molecule type" value="Genomic_DNA"/>
</dbReference>
<dbReference type="GO" id="GO:0020037">
    <property type="term" value="F:heme binding"/>
    <property type="evidence" value="ECO:0007669"/>
    <property type="project" value="InterPro"/>
</dbReference>
<evidence type="ECO:0000256" key="6">
    <source>
        <dbReference type="ARBA" id="ARBA00022723"/>
    </source>
</evidence>
<evidence type="ECO:0000256" key="3">
    <source>
        <dbReference type="ARBA" id="ARBA00010617"/>
    </source>
</evidence>
<keyword evidence="5 14" id="KW-0812">Transmembrane</keyword>
<accession>A0A6A6TS92</accession>
<evidence type="ECO:0000256" key="14">
    <source>
        <dbReference type="SAM" id="Phobius"/>
    </source>
</evidence>
<dbReference type="Proteomes" id="UP000799324">
    <property type="component" value="Unassembled WGS sequence"/>
</dbReference>
<keyword evidence="11 14" id="KW-0472">Membrane</keyword>
<dbReference type="InterPro" id="IPR017972">
    <property type="entry name" value="Cyt_P450_CS"/>
</dbReference>
<dbReference type="InterPro" id="IPR001128">
    <property type="entry name" value="Cyt_P450"/>
</dbReference>
<dbReference type="Pfam" id="PF00067">
    <property type="entry name" value="p450"/>
    <property type="match status" value="1"/>
</dbReference>
<dbReference type="Gene3D" id="1.10.630.10">
    <property type="entry name" value="Cytochrome P450"/>
    <property type="match status" value="1"/>
</dbReference>
<keyword evidence="7 14" id="KW-1133">Transmembrane helix</keyword>
<comment type="subcellular location">
    <subcellularLocation>
        <location evidence="2">Membrane</location>
        <topology evidence="2">Single-pass membrane protein</topology>
    </subcellularLocation>
</comment>
<comment type="cofactor">
    <cofactor evidence="1 12">
        <name>heme</name>
        <dbReference type="ChEBI" id="CHEBI:30413"/>
    </cofactor>
</comment>
<evidence type="ECO:0000256" key="12">
    <source>
        <dbReference type="PIRSR" id="PIRSR602401-1"/>
    </source>
</evidence>
<dbReference type="GO" id="GO:0009403">
    <property type="term" value="P:toxin biosynthetic process"/>
    <property type="evidence" value="ECO:0007669"/>
    <property type="project" value="UniProtKB-ARBA"/>
</dbReference>
<dbReference type="OrthoDB" id="1470350at2759"/>
<evidence type="ECO:0000256" key="5">
    <source>
        <dbReference type="ARBA" id="ARBA00022692"/>
    </source>
</evidence>
<dbReference type="GO" id="GO:0016705">
    <property type="term" value="F:oxidoreductase activity, acting on paired donors, with incorporation or reduction of molecular oxygen"/>
    <property type="evidence" value="ECO:0007669"/>
    <property type="project" value="InterPro"/>
</dbReference>
<dbReference type="GO" id="GO:0005506">
    <property type="term" value="F:iron ion binding"/>
    <property type="evidence" value="ECO:0007669"/>
    <property type="project" value="InterPro"/>
</dbReference>
<reference evidence="15" key="1">
    <citation type="journal article" date="2020" name="Stud. Mycol.">
        <title>101 Dothideomycetes genomes: a test case for predicting lifestyles and emergence of pathogens.</title>
        <authorList>
            <person name="Haridas S."/>
            <person name="Albert R."/>
            <person name="Binder M."/>
            <person name="Bloem J."/>
            <person name="Labutti K."/>
            <person name="Salamov A."/>
            <person name="Andreopoulos B."/>
            <person name="Baker S."/>
            <person name="Barry K."/>
            <person name="Bills G."/>
            <person name="Bluhm B."/>
            <person name="Cannon C."/>
            <person name="Castanera R."/>
            <person name="Culley D."/>
            <person name="Daum C."/>
            <person name="Ezra D."/>
            <person name="Gonzalez J."/>
            <person name="Henrissat B."/>
            <person name="Kuo A."/>
            <person name="Liang C."/>
            <person name="Lipzen A."/>
            <person name="Lutzoni F."/>
            <person name="Magnuson J."/>
            <person name="Mondo S."/>
            <person name="Nolan M."/>
            <person name="Ohm R."/>
            <person name="Pangilinan J."/>
            <person name="Park H.-J."/>
            <person name="Ramirez L."/>
            <person name="Alfaro M."/>
            <person name="Sun H."/>
            <person name="Tritt A."/>
            <person name="Yoshinaga Y."/>
            <person name="Zwiers L.-H."/>
            <person name="Turgeon B."/>
            <person name="Goodwin S."/>
            <person name="Spatafora J."/>
            <person name="Crous P."/>
            <person name="Grigoriev I."/>
        </authorList>
    </citation>
    <scope>NUCLEOTIDE SEQUENCE</scope>
    <source>
        <strain evidence="15">CBS 122681</strain>
    </source>
</reference>
<dbReference type="SUPFAM" id="SSF48264">
    <property type="entry name" value="Cytochrome P450"/>
    <property type="match status" value="1"/>
</dbReference>
<dbReference type="PROSITE" id="PS00086">
    <property type="entry name" value="CYTOCHROME_P450"/>
    <property type="match status" value="1"/>
</dbReference>
<keyword evidence="8 13" id="KW-0560">Oxidoreductase</keyword>
<evidence type="ECO:0000256" key="4">
    <source>
        <dbReference type="ARBA" id="ARBA00022617"/>
    </source>
</evidence>
<keyword evidence="16" id="KW-1185">Reference proteome</keyword>
<evidence type="ECO:0000313" key="15">
    <source>
        <dbReference type="EMBL" id="KAF2661813.1"/>
    </source>
</evidence>
<evidence type="ECO:0000256" key="2">
    <source>
        <dbReference type="ARBA" id="ARBA00004167"/>
    </source>
</evidence>
<dbReference type="InterPro" id="IPR002401">
    <property type="entry name" value="Cyt_P450_E_grp-I"/>
</dbReference>
<evidence type="ECO:0000256" key="10">
    <source>
        <dbReference type="ARBA" id="ARBA00023033"/>
    </source>
</evidence>
<evidence type="ECO:0000256" key="7">
    <source>
        <dbReference type="ARBA" id="ARBA00022989"/>
    </source>
</evidence>
<dbReference type="InterPro" id="IPR036396">
    <property type="entry name" value="Cyt_P450_sf"/>
</dbReference>
<gene>
    <name evidence="15" type="ORF">K491DRAFT_710640</name>
</gene>
<organism evidence="15 16">
    <name type="scientific">Lophiostoma macrostomum CBS 122681</name>
    <dbReference type="NCBI Taxonomy" id="1314788"/>
    <lineage>
        <taxon>Eukaryota</taxon>
        <taxon>Fungi</taxon>
        <taxon>Dikarya</taxon>
        <taxon>Ascomycota</taxon>
        <taxon>Pezizomycotina</taxon>
        <taxon>Dothideomycetes</taxon>
        <taxon>Pleosporomycetidae</taxon>
        <taxon>Pleosporales</taxon>
        <taxon>Lophiostomataceae</taxon>
        <taxon>Lophiostoma</taxon>
    </lineage>
</organism>
<dbReference type="GO" id="GO:0016020">
    <property type="term" value="C:membrane"/>
    <property type="evidence" value="ECO:0007669"/>
    <property type="project" value="UniProtKB-SubCell"/>
</dbReference>
<evidence type="ECO:0000256" key="11">
    <source>
        <dbReference type="ARBA" id="ARBA00023136"/>
    </source>
</evidence>
<sequence>MASTATTMPFELHLSSPIGILASILVLTAIAVLYTAVYNAYFHPLSHIPGPFLARASPIPYALRIRSGNILPWVQKLHEQYGEVVRVAPTELSFISGETAWQDIYGFRIGKHKTGAYLKDRSWYSPAPNGVYSLISSDEATHSRMRRNLSHAFSDKALREQERLVQGLVDLLVQKLHEQLEEGGDVDLMRWYNYATFDIIADLTFGEPLYCLRDKDYHPWVNMVYASAKAIGLLAVRRRYRMFDYYDRFWNLFQDSTASITTRKEFFKRSSEKVTARLEKDADRPDFMSFITESQQKAEKAMTRDEIDSNAVLMLIAGSETTATLLTGVTYLLLKNPDAYAKLVREIRGRFKSQSEITIDEVNKLEYMIACLQEGLRYYPPVPTGFPRTVPKEGDRISGYYVPGGTSVYVSQHATNHSTRNYTDPDAYVPERWLGDEKYAGDRRETLNPFSFGPRNCLGKNLAYAEMRLIVAKVLFNFDIELVHKDLDWLKDQKLFTLWQKPSLMVRLRAVRN</sequence>
<dbReference type="GO" id="GO:0004497">
    <property type="term" value="F:monooxygenase activity"/>
    <property type="evidence" value="ECO:0007669"/>
    <property type="project" value="UniProtKB-KW"/>
</dbReference>
<dbReference type="InterPro" id="IPR050121">
    <property type="entry name" value="Cytochrome_P450_monoxygenase"/>
</dbReference>
<keyword evidence="9 12" id="KW-0408">Iron</keyword>
<evidence type="ECO:0000256" key="9">
    <source>
        <dbReference type="ARBA" id="ARBA00023004"/>
    </source>
</evidence>
<feature type="transmembrane region" description="Helical" evidence="14">
    <location>
        <begin position="20"/>
        <end position="41"/>
    </location>
</feature>
<dbReference type="CDD" id="cd11058">
    <property type="entry name" value="CYP60B-like"/>
    <property type="match status" value="1"/>
</dbReference>
<dbReference type="FunFam" id="1.10.630.10:FF:000047">
    <property type="entry name" value="Cytochrome P450 monooxygenase"/>
    <property type="match status" value="1"/>
</dbReference>
<dbReference type="PANTHER" id="PTHR24305">
    <property type="entry name" value="CYTOCHROME P450"/>
    <property type="match status" value="1"/>
</dbReference>
<dbReference type="PRINTS" id="PR00463">
    <property type="entry name" value="EP450I"/>
</dbReference>
<evidence type="ECO:0000313" key="16">
    <source>
        <dbReference type="Proteomes" id="UP000799324"/>
    </source>
</evidence>
<dbReference type="PRINTS" id="PR00385">
    <property type="entry name" value="P450"/>
</dbReference>
<keyword evidence="10 13" id="KW-0503">Monooxygenase</keyword>
<proteinExistence type="inferred from homology"/>
<dbReference type="AlphaFoldDB" id="A0A6A6TS92"/>
<evidence type="ECO:0000256" key="1">
    <source>
        <dbReference type="ARBA" id="ARBA00001971"/>
    </source>
</evidence>
<comment type="similarity">
    <text evidence="3 13">Belongs to the cytochrome P450 family.</text>
</comment>
<evidence type="ECO:0000256" key="8">
    <source>
        <dbReference type="ARBA" id="ARBA00023002"/>
    </source>
</evidence>
<evidence type="ECO:0000256" key="13">
    <source>
        <dbReference type="RuleBase" id="RU000461"/>
    </source>
</evidence>
<feature type="binding site" description="axial binding residue" evidence="12">
    <location>
        <position position="457"/>
    </location>
    <ligand>
        <name>heme</name>
        <dbReference type="ChEBI" id="CHEBI:30413"/>
    </ligand>
    <ligandPart>
        <name>Fe</name>
        <dbReference type="ChEBI" id="CHEBI:18248"/>
    </ligandPart>
</feature>
<protein>
    <submittedName>
        <fullName evidence="15">Cytochrome P450 monooxygenase-like protein</fullName>
    </submittedName>
</protein>
<keyword evidence="6 12" id="KW-0479">Metal-binding</keyword>
<keyword evidence="4 12" id="KW-0349">Heme</keyword>
<name>A0A6A6TS92_9PLEO</name>
<dbReference type="PANTHER" id="PTHR24305:SF210">
    <property type="entry name" value="CYTOCHROME P450 MONOOXYGENASE ASQL-RELATED"/>
    <property type="match status" value="1"/>
</dbReference>